<evidence type="ECO:0000313" key="3">
    <source>
        <dbReference type="EMBL" id="KRM56647.1"/>
    </source>
</evidence>
<accession>A0A0R1ZNP6</accession>
<organism evidence="3 4">
    <name type="scientific">Lacticaseibacillus sharpeae JCM 1186 = DSM 20505</name>
    <dbReference type="NCBI Taxonomy" id="1291052"/>
    <lineage>
        <taxon>Bacteria</taxon>
        <taxon>Bacillati</taxon>
        <taxon>Bacillota</taxon>
        <taxon>Bacilli</taxon>
        <taxon>Lactobacillales</taxon>
        <taxon>Lactobacillaceae</taxon>
        <taxon>Lacticaseibacillus</taxon>
    </lineage>
</organism>
<dbReference type="PANTHER" id="PTHR47396:SF1">
    <property type="entry name" value="ATP-DEPENDENT HELICASE IRC3-RELATED"/>
    <property type="match status" value="1"/>
</dbReference>
<dbReference type="EMBL" id="AYYO01000001">
    <property type="protein sequence ID" value="KRM56647.1"/>
    <property type="molecule type" value="Genomic_DNA"/>
</dbReference>
<dbReference type="InterPro" id="IPR006935">
    <property type="entry name" value="Helicase/UvrB_N"/>
</dbReference>
<keyword evidence="4" id="KW-1185">Reference proteome</keyword>
<name>A0A0R1ZNP6_9LACO</name>
<dbReference type="GO" id="GO:0004386">
    <property type="term" value="F:helicase activity"/>
    <property type="evidence" value="ECO:0007669"/>
    <property type="project" value="UniProtKB-KW"/>
</dbReference>
<reference evidence="3 4" key="1">
    <citation type="journal article" date="2015" name="Genome Announc.">
        <title>Expanding the biotechnology potential of lactobacilli through comparative genomics of 213 strains and associated genera.</title>
        <authorList>
            <person name="Sun Z."/>
            <person name="Harris H.M."/>
            <person name="McCann A."/>
            <person name="Guo C."/>
            <person name="Argimon S."/>
            <person name="Zhang W."/>
            <person name="Yang X."/>
            <person name="Jeffery I.B."/>
            <person name="Cooney J.C."/>
            <person name="Kagawa T.F."/>
            <person name="Liu W."/>
            <person name="Song Y."/>
            <person name="Salvetti E."/>
            <person name="Wrobel A."/>
            <person name="Rasinkangas P."/>
            <person name="Parkhill J."/>
            <person name="Rea M.C."/>
            <person name="O'Sullivan O."/>
            <person name="Ritari J."/>
            <person name="Douillard F.P."/>
            <person name="Paul Ross R."/>
            <person name="Yang R."/>
            <person name="Briner A.E."/>
            <person name="Felis G.E."/>
            <person name="de Vos W.M."/>
            <person name="Barrangou R."/>
            <person name="Klaenhammer T.R."/>
            <person name="Caufield P.W."/>
            <person name="Cui Y."/>
            <person name="Zhang H."/>
            <person name="O'Toole P.W."/>
        </authorList>
    </citation>
    <scope>NUCLEOTIDE SEQUENCE [LARGE SCALE GENOMIC DNA]</scope>
    <source>
        <strain evidence="3 4">DSM 20505</strain>
    </source>
</reference>
<dbReference type="SUPFAM" id="SSF52540">
    <property type="entry name" value="P-loop containing nucleoside triphosphate hydrolases"/>
    <property type="match status" value="1"/>
</dbReference>
<dbReference type="PROSITE" id="PS51192">
    <property type="entry name" value="HELICASE_ATP_BIND_1"/>
    <property type="match status" value="1"/>
</dbReference>
<evidence type="ECO:0000259" key="2">
    <source>
        <dbReference type="PROSITE" id="PS51194"/>
    </source>
</evidence>
<dbReference type="PANTHER" id="PTHR47396">
    <property type="entry name" value="TYPE I RESTRICTION ENZYME ECOKI R PROTEIN"/>
    <property type="match status" value="1"/>
</dbReference>
<dbReference type="GO" id="GO:0005829">
    <property type="term" value="C:cytosol"/>
    <property type="evidence" value="ECO:0007669"/>
    <property type="project" value="TreeGrafter"/>
</dbReference>
<comment type="caution">
    <text evidence="3">The sequence shown here is derived from an EMBL/GenBank/DDBJ whole genome shotgun (WGS) entry which is preliminary data.</text>
</comment>
<feature type="domain" description="Helicase C-terminal" evidence="2">
    <location>
        <begin position="206"/>
        <end position="351"/>
    </location>
</feature>
<dbReference type="Pfam" id="PF04851">
    <property type="entry name" value="ResIII"/>
    <property type="match status" value="2"/>
</dbReference>
<feature type="domain" description="Helicase ATP-binding" evidence="1">
    <location>
        <begin position="18"/>
        <end position="153"/>
    </location>
</feature>
<dbReference type="SMART" id="SM00487">
    <property type="entry name" value="DEXDc"/>
    <property type="match status" value="1"/>
</dbReference>
<dbReference type="PATRIC" id="fig|1291052.5.peg.1831"/>
<dbReference type="InterPro" id="IPR050742">
    <property type="entry name" value="Helicase_Restrict-Modif_Enz"/>
</dbReference>
<sequence length="516" mass="59547">MSYKLYPYQEQILVQVRKSFDEGKRRLLIVSAAGSGKSVMIAHLVHEYAERGQHVLFMVHKRELLDQIRGSMDAEGIPPELVTVMSVLKVSHRLTKIQAPALLITDEAHHGKAKSYMNVYDYFSDVPRIGFTATPVRLNGEGFSDVYDAIIEGPTVEWLVHNHFLAPFKYYSLPLIDRGKLKNERGEYTNQSISMALAQTRTVFGSVVDTYRNKADGQQAIMYAHNVEYSQRYAKMFSDAGIPAIHVDAKTPQAERDRIMSGFREHKYRVLCNVDLVSEGFDVPDCNTVILLRPTQSLTLFVQQSMRGMRYRPGKTSIIIDHVGNYLLHGLPDTAHAWNLDGLKEYDEPKADTCRRCMAVVEQWEYQELEEGKYRICPYCGCRKLIKPVVPPEPRNESMTENDDVELEEVDQDEFRMLELRSLAKRQHKLYAKRLLYIAQIFVARNRVAEHDGKKLPYHYPVFFAARQYAELNKNARMNDPRLKYDIKALADTFGYEYHFDADGMTRYLAKLIHKQ</sequence>
<keyword evidence="3" id="KW-0347">Helicase</keyword>
<dbReference type="InterPro" id="IPR027417">
    <property type="entry name" value="P-loop_NTPase"/>
</dbReference>
<evidence type="ECO:0000259" key="1">
    <source>
        <dbReference type="PROSITE" id="PS51192"/>
    </source>
</evidence>
<protein>
    <submittedName>
        <fullName evidence="3">Helicase</fullName>
    </submittedName>
</protein>
<dbReference type="RefSeq" id="WP_054679294.1">
    <property type="nucleotide sequence ID" value="NZ_AYYO01000001.1"/>
</dbReference>
<evidence type="ECO:0000313" key="4">
    <source>
        <dbReference type="Proteomes" id="UP000051679"/>
    </source>
</evidence>
<dbReference type="SMART" id="SM00490">
    <property type="entry name" value="HELICc"/>
    <property type="match status" value="1"/>
</dbReference>
<dbReference type="OrthoDB" id="9758243at2"/>
<dbReference type="STRING" id="1291052.FC18_GL001779"/>
<dbReference type="InterPro" id="IPR014001">
    <property type="entry name" value="Helicase_ATP-bd"/>
</dbReference>
<keyword evidence="3" id="KW-0547">Nucleotide-binding</keyword>
<dbReference type="InterPro" id="IPR001650">
    <property type="entry name" value="Helicase_C-like"/>
</dbReference>
<dbReference type="Pfam" id="PF00271">
    <property type="entry name" value="Helicase_C"/>
    <property type="match status" value="1"/>
</dbReference>
<keyword evidence="3" id="KW-0067">ATP-binding</keyword>
<proteinExistence type="predicted"/>
<keyword evidence="3" id="KW-0378">Hydrolase</keyword>
<dbReference type="Gene3D" id="3.40.50.300">
    <property type="entry name" value="P-loop containing nucleotide triphosphate hydrolases"/>
    <property type="match status" value="2"/>
</dbReference>
<dbReference type="GO" id="GO:0005524">
    <property type="term" value="F:ATP binding"/>
    <property type="evidence" value="ECO:0007669"/>
    <property type="project" value="InterPro"/>
</dbReference>
<dbReference type="GO" id="GO:0016787">
    <property type="term" value="F:hydrolase activity"/>
    <property type="evidence" value="ECO:0007669"/>
    <property type="project" value="InterPro"/>
</dbReference>
<dbReference type="Proteomes" id="UP000051679">
    <property type="component" value="Unassembled WGS sequence"/>
</dbReference>
<dbReference type="PROSITE" id="PS51194">
    <property type="entry name" value="HELICASE_CTER"/>
    <property type="match status" value="1"/>
</dbReference>
<dbReference type="GO" id="GO:0003677">
    <property type="term" value="F:DNA binding"/>
    <property type="evidence" value="ECO:0007669"/>
    <property type="project" value="InterPro"/>
</dbReference>
<gene>
    <name evidence="3" type="ORF">FC18_GL001779</name>
</gene>
<dbReference type="AlphaFoldDB" id="A0A0R1ZNP6"/>